<dbReference type="SMART" id="SM00987">
    <property type="entry name" value="UreE_C"/>
    <property type="match status" value="1"/>
</dbReference>
<comment type="catalytic activity">
    <reaction evidence="1">
        <text>Hydrolyzes single-stranded DNA or mismatched double-stranded DNA and polynucleotides, releasing free uracil.</text>
        <dbReference type="EC" id="3.2.2.27"/>
    </reaction>
</comment>
<reference evidence="14" key="1">
    <citation type="submission" date="2017-09" db="EMBL/GenBank/DDBJ databases">
        <title>Metaegenomics of thermophilic ammonia-oxidizing enrichment culture.</title>
        <authorList>
            <person name="Kato S."/>
            <person name="Suzuki K."/>
        </authorList>
    </citation>
    <scope>NUCLEOTIDE SEQUENCE [LARGE SCALE GENOMIC DNA]</scope>
</reference>
<keyword evidence="8" id="KW-0378">Hydrolase</keyword>
<dbReference type="Proteomes" id="UP000236173">
    <property type="component" value="Unassembled WGS sequence"/>
</dbReference>
<comment type="similarity">
    <text evidence="2">Belongs to the uracil-DNA glycosylase (UDG) superfamily. Type 4 (UDGa) family.</text>
</comment>
<evidence type="ECO:0000256" key="11">
    <source>
        <dbReference type="ARBA" id="ARBA00023204"/>
    </source>
</evidence>
<evidence type="ECO:0000256" key="6">
    <source>
        <dbReference type="ARBA" id="ARBA00022723"/>
    </source>
</evidence>
<evidence type="ECO:0000313" key="13">
    <source>
        <dbReference type="EMBL" id="GBC98532.1"/>
    </source>
</evidence>
<keyword evidence="11" id="KW-0234">DNA repair</keyword>
<evidence type="ECO:0000256" key="7">
    <source>
        <dbReference type="ARBA" id="ARBA00022763"/>
    </source>
</evidence>
<dbReference type="SMART" id="SM00986">
    <property type="entry name" value="UDG"/>
    <property type="match status" value="1"/>
</dbReference>
<dbReference type="InterPro" id="IPR036895">
    <property type="entry name" value="Uracil-DNA_glycosylase-like_sf"/>
</dbReference>
<sequence>MHAKNEALAALEALHQQILVCTQCPLHKGRTHAVPGEGNPNAKVMFIGEAPGEQEDAQGRPFVGPAGRFLNELLALAGLSRDEVFITNVVKCRPPNNRTPTNDEILACHPYLEAQIALIRPSVVCLLGSAALKAMLPELKATVTQVHGQPFVKSGIVFVPLLHPAAALHQPKWKDVLRQDMLKLKALLAELKGR</sequence>
<dbReference type="AlphaFoldDB" id="A0A2H5XBG9"/>
<dbReference type="EMBL" id="BEHT01000012">
    <property type="protein sequence ID" value="GBC98532.1"/>
    <property type="molecule type" value="Genomic_DNA"/>
</dbReference>
<dbReference type="GO" id="GO:0046872">
    <property type="term" value="F:metal ion binding"/>
    <property type="evidence" value="ECO:0007669"/>
    <property type="project" value="UniProtKB-KW"/>
</dbReference>
<name>A0A2H5XBG9_9BACT</name>
<dbReference type="CDD" id="cd10030">
    <property type="entry name" value="UDG-F4_TTUDGA_SPO1dp_like"/>
    <property type="match status" value="1"/>
</dbReference>
<evidence type="ECO:0000256" key="9">
    <source>
        <dbReference type="ARBA" id="ARBA00023004"/>
    </source>
</evidence>
<feature type="domain" description="Uracil-DNA glycosylase-like" evidence="12">
    <location>
        <begin position="35"/>
        <end position="177"/>
    </location>
</feature>
<evidence type="ECO:0000256" key="1">
    <source>
        <dbReference type="ARBA" id="ARBA00001400"/>
    </source>
</evidence>
<evidence type="ECO:0000256" key="5">
    <source>
        <dbReference type="ARBA" id="ARBA00022485"/>
    </source>
</evidence>
<gene>
    <name evidence="13" type="ORF">HRbin17_01045</name>
</gene>
<evidence type="ECO:0000313" key="14">
    <source>
        <dbReference type="Proteomes" id="UP000236173"/>
    </source>
</evidence>
<dbReference type="Gene3D" id="3.40.470.10">
    <property type="entry name" value="Uracil-DNA glycosylase-like domain"/>
    <property type="match status" value="1"/>
</dbReference>
<dbReference type="GO" id="GO:0051539">
    <property type="term" value="F:4 iron, 4 sulfur cluster binding"/>
    <property type="evidence" value="ECO:0007669"/>
    <property type="project" value="UniProtKB-KW"/>
</dbReference>
<dbReference type="GO" id="GO:0006281">
    <property type="term" value="P:DNA repair"/>
    <property type="evidence" value="ECO:0007669"/>
    <property type="project" value="UniProtKB-KW"/>
</dbReference>
<comment type="caution">
    <text evidence="13">The sequence shown here is derived from an EMBL/GenBank/DDBJ whole genome shotgun (WGS) entry which is preliminary data.</text>
</comment>
<proteinExistence type="inferred from homology"/>
<dbReference type="InterPro" id="IPR051536">
    <property type="entry name" value="UDG_Type-4/5"/>
</dbReference>
<accession>A0A2H5XBG9</accession>
<dbReference type="NCBIfam" id="TIGR00758">
    <property type="entry name" value="UDG_fam4"/>
    <property type="match status" value="1"/>
</dbReference>
<keyword evidence="7" id="KW-0227">DNA damage</keyword>
<dbReference type="SUPFAM" id="SSF52141">
    <property type="entry name" value="Uracil-DNA glycosylase-like"/>
    <property type="match status" value="1"/>
</dbReference>
<keyword evidence="5" id="KW-0004">4Fe-4S</keyword>
<evidence type="ECO:0000256" key="2">
    <source>
        <dbReference type="ARBA" id="ARBA00006521"/>
    </source>
</evidence>
<dbReference type="InterPro" id="IPR005122">
    <property type="entry name" value="Uracil-DNA_glycosylase-like"/>
</dbReference>
<protein>
    <recommendedName>
        <fullName evidence="4">Type-4 uracil-DNA glycosylase</fullName>
        <ecNumber evidence="3">3.2.2.27</ecNumber>
    </recommendedName>
</protein>
<evidence type="ECO:0000256" key="4">
    <source>
        <dbReference type="ARBA" id="ARBA00019403"/>
    </source>
</evidence>
<keyword evidence="9" id="KW-0408">Iron</keyword>
<organism evidence="13 14">
    <name type="scientific">Candidatus Fervidibacter japonicus</name>
    <dbReference type="NCBI Taxonomy" id="2035412"/>
    <lineage>
        <taxon>Bacteria</taxon>
        <taxon>Candidatus Fervidibacterota</taxon>
        <taxon>Candidatus Fervidibacter</taxon>
    </lineage>
</organism>
<dbReference type="PANTHER" id="PTHR33693">
    <property type="entry name" value="TYPE-5 URACIL-DNA GLYCOSYLASE"/>
    <property type="match status" value="1"/>
</dbReference>
<dbReference type="PANTHER" id="PTHR33693:SF1">
    <property type="entry name" value="TYPE-4 URACIL-DNA GLYCOSYLASE"/>
    <property type="match status" value="1"/>
</dbReference>
<evidence type="ECO:0000259" key="12">
    <source>
        <dbReference type="SMART" id="SM00986"/>
    </source>
</evidence>
<dbReference type="Pfam" id="PF03167">
    <property type="entry name" value="UDG"/>
    <property type="match status" value="1"/>
</dbReference>
<evidence type="ECO:0000256" key="8">
    <source>
        <dbReference type="ARBA" id="ARBA00022801"/>
    </source>
</evidence>
<dbReference type="InterPro" id="IPR005273">
    <property type="entry name" value="Ura-DNA_glyco_family4"/>
</dbReference>
<evidence type="ECO:0000256" key="3">
    <source>
        <dbReference type="ARBA" id="ARBA00012030"/>
    </source>
</evidence>
<dbReference type="EC" id="3.2.2.27" evidence="3"/>
<evidence type="ECO:0000256" key="10">
    <source>
        <dbReference type="ARBA" id="ARBA00023014"/>
    </source>
</evidence>
<dbReference type="GO" id="GO:0004844">
    <property type="term" value="F:uracil DNA N-glycosylase activity"/>
    <property type="evidence" value="ECO:0007669"/>
    <property type="project" value="UniProtKB-EC"/>
</dbReference>
<keyword evidence="10" id="KW-0411">Iron-sulfur</keyword>
<keyword evidence="6" id="KW-0479">Metal-binding</keyword>